<evidence type="ECO:0008006" key="2">
    <source>
        <dbReference type="Google" id="ProtNLM"/>
    </source>
</evidence>
<dbReference type="Pfam" id="PF13671">
    <property type="entry name" value="AAA_33"/>
    <property type="match status" value="1"/>
</dbReference>
<reference evidence="1" key="1">
    <citation type="submission" date="2018-06" db="EMBL/GenBank/DDBJ databases">
        <authorList>
            <person name="Zhirakovskaya E."/>
        </authorList>
    </citation>
    <scope>NUCLEOTIDE SEQUENCE</scope>
</reference>
<dbReference type="PANTHER" id="PTHR43883">
    <property type="entry name" value="SLR0207 PROTEIN"/>
    <property type="match status" value="1"/>
</dbReference>
<dbReference type="SUPFAM" id="SSF52540">
    <property type="entry name" value="P-loop containing nucleoside triphosphate hydrolases"/>
    <property type="match status" value="1"/>
</dbReference>
<sequence length="531" mass="60123">MESDLVKKMVRGLERSAAYPHMVGNVKLLETHISWVFLTGDFAYKVKKPVDLGYLDYTSLEKRYYYCEMEVRLNKLIAPEIYIGVVPITGVPECPMVEGNGPVIEYAVKMKEFPQKDILNLALARGEVPPSALDSFARDVAHFHANAPTPRLGASFGSPETIKETTTQNFIKLLEASDFSKYKERVNTLFSITEKEFSLRVDDFENRRDNGFIREVHGDMHTGNMAFIDGKIIMFDRIEFNEPFRWIDVMSDTAFLVMDLMDRGYSGLSRKFLDSYLSASGDYEGISVLRFYLSYRAMVRAKVALIRGGQVDCDTQEDEALKREFEQYLAMAERYMKPAKPILIITHGVAGCGKSTFAKLLIEETGAIVLRSDIERKRMFGMGSDEKRAEEIEEGLYAPEAIRKTYSRLETLAGFIISAGFPVIVDATFLKHSWRDRFKHIAQERGVPFMILDIQAPKAVLRNRVAKREFEGLDASDASLMVLEKQLMMDDGLMEDELAETVVVDSLHMADSVKEAVLEIEKVTGDVLVEG</sequence>
<name>A0A3B1CYQ9_9ZZZZ</name>
<proteinExistence type="predicted"/>
<accession>A0A3B1CYQ9</accession>
<dbReference type="InterPro" id="IPR027417">
    <property type="entry name" value="P-loop_NTPase"/>
</dbReference>
<dbReference type="SUPFAM" id="SSF56112">
    <property type="entry name" value="Protein kinase-like (PK-like)"/>
    <property type="match status" value="1"/>
</dbReference>
<protein>
    <recommendedName>
        <fullName evidence="2">Aminoglycoside phosphotransferase domain-containing protein</fullName>
    </recommendedName>
</protein>
<gene>
    <name evidence="1" type="ORF">MNBD_NITROSPINAE01-821</name>
</gene>
<dbReference type="AlphaFoldDB" id="A0A3B1CYQ9"/>
<dbReference type="EMBL" id="UOGC01000124">
    <property type="protein sequence ID" value="VAX21737.1"/>
    <property type="molecule type" value="Genomic_DNA"/>
</dbReference>
<dbReference type="InterPro" id="IPR052732">
    <property type="entry name" value="Cell-binding_unc_protein"/>
</dbReference>
<dbReference type="Gene3D" id="3.40.50.300">
    <property type="entry name" value="P-loop containing nucleotide triphosphate hydrolases"/>
    <property type="match status" value="1"/>
</dbReference>
<evidence type="ECO:0000313" key="1">
    <source>
        <dbReference type="EMBL" id="VAX21737.1"/>
    </source>
</evidence>
<dbReference type="InterPro" id="IPR011009">
    <property type="entry name" value="Kinase-like_dom_sf"/>
</dbReference>
<organism evidence="1">
    <name type="scientific">hydrothermal vent metagenome</name>
    <dbReference type="NCBI Taxonomy" id="652676"/>
    <lineage>
        <taxon>unclassified sequences</taxon>
        <taxon>metagenomes</taxon>
        <taxon>ecological metagenomes</taxon>
    </lineage>
</organism>
<dbReference type="PANTHER" id="PTHR43883:SF1">
    <property type="entry name" value="GLUCONOKINASE"/>
    <property type="match status" value="1"/>
</dbReference>